<dbReference type="EMBL" id="JBBPBN010000060">
    <property type="protein sequence ID" value="KAK8987307.1"/>
    <property type="molecule type" value="Genomic_DNA"/>
</dbReference>
<proteinExistence type="predicted"/>
<comment type="caution">
    <text evidence="1">The sequence shown here is derived from an EMBL/GenBank/DDBJ whole genome shotgun (WGS) entry which is preliminary data.</text>
</comment>
<evidence type="ECO:0000313" key="2">
    <source>
        <dbReference type="Proteomes" id="UP001396334"/>
    </source>
</evidence>
<reference evidence="1 2" key="1">
    <citation type="journal article" date="2024" name="G3 (Bethesda)">
        <title>Genome assembly of Hibiscus sabdariffa L. provides insights into metabolisms of medicinal natural products.</title>
        <authorList>
            <person name="Kim T."/>
        </authorList>
    </citation>
    <scope>NUCLEOTIDE SEQUENCE [LARGE SCALE GENOMIC DNA]</scope>
    <source>
        <strain evidence="1">TK-2024</strain>
        <tissue evidence="1">Old leaves</tissue>
    </source>
</reference>
<keyword evidence="2" id="KW-1185">Reference proteome</keyword>
<gene>
    <name evidence="1" type="ORF">V6N11_027063</name>
</gene>
<evidence type="ECO:0000313" key="1">
    <source>
        <dbReference type="EMBL" id="KAK8987307.1"/>
    </source>
</evidence>
<name>A0ABR2PFU8_9ROSI</name>
<organism evidence="1 2">
    <name type="scientific">Hibiscus sabdariffa</name>
    <name type="common">roselle</name>
    <dbReference type="NCBI Taxonomy" id="183260"/>
    <lineage>
        <taxon>Eukaryota</taxon>
        <taxon>Viridiplantae</taxon>
        <taxon>Streptophyta</taxon>
        <taxon>Embryophyta</taxon>
        <taxon>Tracheophyta</taxon>
        <taxon>Spermatophyta</taxon>
        <taxon>Magnoliopsida</taxon>
        <taxon>eudicotyledons</taxon>
        <taxon>Gunneridae</taxon>
        <taxon>Pentapetalae</taxon>
        <taxon>rosids</taxon>
        <taxon>malvids</taxon>
        <taxon>Malvales</taxon>
        <taxon>Malvaceae</taxon>
        <taxon>Malvoideae</taxon>
        <taxon>Hibiscus</taxon>
    </lineage>
</organism>
<accession>A0ABR2PFU8</accession>
<sequence length="96" mass="10269">MLAGRETSLSQTAPTGVVVGWSWEAVGCKLMCAVSDLRRFGDGNNSHTTCGPNFNAFISFFSPYHWRPIPSPGSGSGAAHHPSLPFYALCSSYLDS</sequence>
<protein>
    <submittedName>
        <fullName evidence="1">Uncharacterized protein</fullName>
    </submittedName>
</protein>
<dbReference type="Proteomes" id="UP001396334">
    <property type="component" value="Unassembled WGS sequence"/>
</dbReference>